<dbReference type="Pfam" id="PF01261">
    <property type="entry name" value="AP_endonuc_2"/>
    <property type="match status" value="1"/>
</dbReference>
<dbReference type="AlphaFoldDB" id="A0A4Y5SLU4"/>
<dbReference type="Gene3D" id="3.20.20.150">
    <property type="entry name" value="Divalent-metal-dependent TIM barrel enzymes"/>
    <property type="match status" value="1"/>
</dbReference>
<dbReference type="PANTHER" id="PTHR12110:SF21">
    <property type="entry name" value="XYLOSE ISOMERASE-LIKE TIM BARREL DOMAIN-CONTAINING PROTEIN"/>
    <property type="match status" value="1"/>
</dbReference>
<protein>
    <submittedName>
        <fullName evidence="2">Sugar phosphate isomerase/epimerase</fullName>
    </submittedName>
</protein>
<keyword evidence="2" id="KW-0413">Isomerase</keyword>
<dbReference type="InterPro" id="IPR013022">
    <property type="entry name" value="Xyl_isomerase-like_TIM-brl"/>
</dbReference>
<feature type="domain" description="Xylose isomerase-like TIM barrel" evidence="1">
    <location>
        <begin position="22"/>
        <end position="248"/>
    </location>
</feature>
<sequence>MKLGITSSLVMELSGKGLSIDELGVSLVEVYMDDLPLLVGTSVDWGLVREISSLGIQLTVHAPTHTGKFSALDLGVKSGINIKTVERVMQIASSLDALKVVIHGGRIGKNYHRAYLNTKRQLEIIGSIADDFGVPVMLENLFGPSVGILPPELMSLLEPDMGICFDFGHAFLTAMELGINMDEFLTLCPMIDHLHIHDNNGSRDDHLPPGKGLIGIKFVKKVIETARPSTGILEVRNYSSLEEILRAIQVFENIPIAAR</sequence>
<dbReference type="RefSeq" id="WP_139680492.1">
    <property type="nucleotide sequence ID" value="NZ_CP040846.1"/>
</dbReference>
<evidence type="ECO:0000259" key="1">
    <source>
        <dbReference type="Pfam" id="PF01261"/>
    </source>
</evidence>
<dbReference type="InterPro" id="IPR050312">
    <property type="entry name" value="IolE/XylAMocC-like"/>
</dbReference>
<dbReference type="PANTHER" id="PTHR12110">
    <property type="entry name" value="HYDROXYPYRUVATE ISOMERASE"/>
    <property type="match status" value="1"/>
</dbReference>
<dbReference type="GO" id="GO:0016853">
    <property type="term" value="F:isomerase activity"/>
    <property type="evidence" value="ECO:0007669"/>
    <property type="project" value="UniProtKB-KW"/>
</dbReference>
<organism evidence="2 3">
    <name type="scientific">Thermococcus indicus</name>
    <dbReference type="NCBI Taxonomy" id="2586643"/>
    <lineage>
        <taxon>Archaea</taxon>
        <taxon>Methanobacteriati</taxon>
        <taxon>Methanobacteriota</taxon>
        <taxon>Thermococci</taxon>
        <taxon>Thermococcales</taxon>
        <taxon>Thermococcaceae</taxon>
        <taxon>Thermococcus</taxon>
    </lineage>
</organism>
<reference evidence="2 3" key="1">
    <citation type="submission" date="2019-06" db="EMBL/GenBank/DDBJ databases">
        <title>Thermococcus indicus sp. nov., a Fe(III)-reducing hyperthermophilic archaeon isolated from the Onnuri vent field of the Central Indian Ocean ridge.</title>
        <authorList>
            <person name="Lim J.K."/>
            <person name="Kim Y.J."/>
            <person name="Kwon K.K."/>
        </authorList>
    </citation>
    <scope>NUCLEOTIDE SEQUENCE [LARGE SCALE GENOMIC DNA]</scope>
    <source>
        <strain evidence="2 3">IOH1</strain>
    </source>
</reference>
<evidence type="ECO:0000313" key="3">
    <source>
        <dbReference type="Proteomes" id="UP000306007"/>
    </source>
</evidence>
<dbReference type="KEGG" id="tic:FH039_05375"/>
<dbReference type="OrthoDB" id="372143at2157"/>
<keyword evidence="3" id="KW-1185">Reference proteome</keyword>
<evidence type="ECO:0000313" key="2">
    <source>
        <dbReference type="EMBL" id="QDA31142.1"/>
    </source>
</evidence>
<dbReference type="Proteomes" id="UP000306007">
    <property type="component" value="Chromosome"/>
</dbReference>
<dbReference type="EMBL" id="CP040846">
    <property type="protein sequence ID" value="QDA31142.1"/>
    <property type="molecule type" value="Genomic_DNA"/>
</dbReference>
<proteinExistence type="predicted"/>
<dbReference type="InterPro" id="IPR036237">
    <property type="entry name" value="Xyl_isomerase-like_sf"/>
</dbReference>
<name>A0A4Y5SLU4_9EURY</name>
<dbReference type="GeneID" id="40474593"/>
<gene>
    <name evidence="2" type="ORF">FH039_05375</name>
</gene>
<accession>A0A4Y5SLU4</accession>
<dbReference type="SUPFAM" id="SSF51658">
    <property type="entry name" value="Xylose isomerase-like"/>
    <property type="match status" value="1"/>
</dbReference>